<evidence type="ECO:0000256" key="1">
    <source>
        <dbReference type="SAM" id="MobiDB-lite"/>
    </source>
</evidence>
<comment type="caution">
    <text evidence="2">The sequence shown here is derived from an EMBL/GenBank/DDBJ whole genome shotgun (WGS) entry which is preliminary data.</text>
</comment>
<organism evidence="2 3">
    <name type="scientific">Albula glossodonta</name>
    <name type="common">roundjaw bonefish</name>
    <dbReference type="NCBI Taxonomy" id="121402"/>
    <lineage>
        <taxon>Eukaryota</taxon>
        <taxon>Metazoa</taxon>
        <taxon>Chordata</taxon>
        <taxon>Craniata</taxon>
        <taxon>Vertebrata</taxon>
        <taxon>Euteleostomi</taxon>
        <taxon>Actinopterygii</taxon>
        <taxon>Neopterygii</taxon>
        <taxon>Teleostei</taxon>
        <taxon>Albuliformes</taxon>
        <taxon>Albulidae</taxon>
        <taxon>Albula</taxon>
    </lineage>
</organism>
<accession>A0A8T2PW62</accession>
<evidence type="ECO:0000313" key="3">
    <source>
        <dbReference type="Proteomes" id="UP000824540"/>
    </source>
</evidence>
<dbReference type="Proteomes" id="UP000824540">
    <property type="component" value="Unassembled WGS sequence"/>
</dbReference>
<feature type="region of interest" description="Disordered" evidence="1">
    <location>
        <begin position="1"/>
        <end position="64"/>
    </location>
</feature>
<sequence length="64" mass="7158">MPCVDKKFPNGKKPGDPKVSCQWGKESEGCSAHNSTTQENPPSETPREVPPWYLGHQVPKKERP</sequence>
<feature type="compositionally biased region" description="Polar residues" evidence="1">
    <location>
        <begin position="32"/>
        <end position="42"/>
    </location>
</feature>
<keyword evidence="3" id="KW-1185">Reference proteome</keyword>
<proteinExistence type="predicted"/>
<evidence type="ECO:0000313" key="2">
    <source>
        <dbReference type="EMBL" id="KAG9355600.1"/>
    </source>
</evidence>
<dbReference type="AlphaFoldDB" id="A0A8T2PW62"/>
<protein>
    <submittedName>
        <fullName evidence="2">Uncharacterized protein</fullName>
    </submittedName>
</protein>
<feature type="compositionally biased region" description="Basic and acidic residues" evidence="1">
    <location>
        <begin position="1"/>
        <end position="16"/>
    </location>
</feature>
<reference evidence="2" key="1">
    <citation type="thesis" date="2021" institute="BYU ScholarsArchive" country="Provo, UT, USA">
        <title>Applications of and Algorithms for Genome Assembly and Genomic Analyses with an Emphasis on Marine Teleosts.</title>
        <authorList>
            <person name="Pickett B.D."/>
        </authorList>
    </citation>
    <scope>NUCLEOTIDE SEQUENCE</scope>
    <source>
        <strain evidence="2">HI-2016</strain>
    </source>
</reference>
<gene>
    <name evidence="2" type="ORF">JZ751_000438</name>
</gene>
<dbReference type="EMBL" id="JAFBMS010000001">
    <property type="protein sequence ID" value="KAG9355600.1"/>
    <property type="molecule type" value="Genomic_DNA"/>
</dbReference>
<name>A0A8T2PW62_9TELE</name>